<feature type="transmembrane region" description="Helical" evidence="1">
    <location>
        <begin position="12"/>
        <end position="33"/>
    </location>
</feature>
<evidence type="ECO:0000259" key="2">
    <source>
        <dbReference type="Pfam" id="PF04235"/>
    </source>
</evidence>
<evidence type="ECO:0000313" key="4">
    <source>
        <dbReference type="EMBL" id="REK74579.1"/>
    </source>
</evidence>
<name>A0A371PF74_9BACL</name>
<feature type="transmembrane region" description="Helical" evidence="1">
    <location>
        <begin position="107"/>
        <end position="122"/>
    </location>
</feature>
<feature type="transmembrane region" description="Helical" evidence="1">
    <location>
        <begin position="127"/>
        <end position="143"/>
    </location>
</feature>
<protein>
    <submittedName>
        <fullName evidence="4">DUF418 domain-containing protein</fullName>
    </submittedName>
</protein>
<organism evidence="4 5">
    <name type="scientific">Paenibacillus paeoniae</name>
    <dbReference type="NCBI Taxonomy" id="2292705"/>
    <lineage>
        <taxon>Bacteria</taxon>
        <taxon>Bacillati</taxon>
        <taxon>Bacillota</taxon>
        <taxon>Bacilli</taxon>
        <taxon>Bacillales</taxon>
        <taxon>Paenibacillaceae</taxon>
        <taxon>Paenibacillus</taxon>
    </lineage>
</organism>
<feature type="domain" description="Heparan-alpha-glucosaminide N-acetyltransferase catalytic" evidence="3">
    <location>
        <begin position="5"/>
        <end position="150"/>
    </location>
</feature>
<dbReference type="PANTHER" id="PTHR30590">
    <property type="entry name" value="INNER MEMBRANE PROTEIN"/>
    <property type="match status" value="1"/>
</dbReference>
<keyword evidence="1" id="KW-0472">Membrane</keyword>
<evidence type="ECO:0000313" key="5">
    <source>
        <dbReference type="Proteomes" id="UP000261905"/>
    </source>
</evidence>
<dbReference type="InterPro" id="IPR052529">
    <property type="entry name" value="Bact_Transport_Assoc"/>
</dbReference>
<feature type="transmembrane region" description="Helical" evidence="1">
    <location>
        <begin position="293"/>
        <end position="315"/>
    </location>
</feature>
<dbReference type="Proteomes" id="UP000261905">
    <property type="component" value="Unassembled WGS sequence"/>
</dbReference>
<feature type="transmembrane region" description="Helical" evidence="1">
    <location>
        <begin position="265"/>
        <end position="281"/>
    </location>
</feature>
<feature type="transmembrane region" description="Helical" evidence="1">
    <location>
        <begin position="178"/>
        <end position="195"/>
    </location>
</feature>
<accession>A0A371PF74</accession>
<keyword evidence="1" id="KW-1133">Transmembrane helix</keyword>
<dbReference type="EMBL" id="QUBQ01000002">
    <property type="protein sequence ID" value="REK74579.1"/>
    <property type="molecule type" value="Genomic_DNA"/>
</dbReference>
<dbReference type="PANTHER" id="PTHR30590:SF3">
    <property type="entry name" value="HYPOTHETICAL MEMBRANE SPANNING PROTEIN"/>
    <property type="match status" value="1"/>
</dbReference>
<dbReference type="InterPro" id="IPR012429">
    <property type="entry name" value="HGSNAT_cat"/>
</dbReference>
<sequence>MTYQRIDELDFVRGFALLGILLMNAIALLQLPLPDAGTGSEEYQRLLYLLVEARFFSMFSFLFGVGFYLFIMRARDKGRNGYLLFLIRIAVLLGFGYLHSIYHPGEVLMNYAICGLLLLPFYKVNRWVNLSIGVVLLGVFAVFGAKALMPFPFMLLGVAAGQLHLFQRIQERRRMFEIASVVLVAVAAAALQYQYGLAPSEPFVPIIMEGTGDPQLEQSNHYLKAGLLIGPLVAFAYMALLLLLLQIKLIRKLLDPMRAMGRMALTNYIGQTVLVLVAGQWLGLEGLASWMEVLWLCLGIYLFQLIASSIWLHYFAMGPLEWLWRAATYLRWPPVFNRQRLGIGEVAAKSIL</sequence>
<keyword evidence="5" id="KW-1185">Reference proteome</keyword>
<proteinExistence type="predicted"/>
<evidence type="ECO:0000256" key="1">
    <source>
        <dbReference type="SAM" id="Phobius"/>
    </source>
</evidence>
<feature type="transmembrane region" description="Helical" evidence="1">
    <location>
        <begin position="53"/>
        <end position="71"/>
    </location>
</feature>
<reference evidence="4" key="1">
    <citation type="submission" date="2018-08" db="EMBL/GenBank/DDBJ databases">
        <title>Paenibacillus sp. M4BSY-1, whole genome shotgun sequence.</title>
        <authorList>
            <person name="Tuo L."/>
        </authorList>
    </citation>
    <scope>NUCLEOTIDE SEQUENCE [LARGE SCALE GENOMIC DNA]</scope>
    <source>
        <strain evidence="4">M4BSY-1</strain>
    </source>
</reference>
<feature type="transmembrane region" description="Helical" evidence="1">
    <location>
        <begin position="149"/>
        <end position="166"/>
    </location>
</feature>
<dbReference type="AlphaFoldDB" id="A0A371PF74"/>
<dbReference type="Pfam" id="PF07786">
    <property type="entry name" value="HGSNAT_cat"/>
    <property type="match status" value="1"/>
</dbReference>
<feature type="transmembrane region" description="Helical" evidence="1">
    <location>
        <begin position="225"/>
        <end position="245"/>
    </location>
</feature>
<evidence type="ECO:0000259" key="3">
    <source>
        <dbReference type="Pfam" id="PF07786"/>
    </source>
</evidence>
<feature type="transmembrane region" description="Helical" evidence="1">
    <location>
        <begin position="83"/>
        <end position="101"/>
    </location>
</feature>
<dbReference type="InterPro" id="IPR007349">
    <property type="entry name" value="DUF418"/>
</dbReference>
<dbReference type="RefSeq" id="WP_116046078.1">
    <property type="nucleotide sequence ID" value="NZ_QUBQ01000002.1"/>
</dbReference>
<dbReference type="OrthoDB" id="9807744at2"/>
<gene>
    <name evidence="4" type="ORF">DX130_12830</name>
</gene>
<dbReference type="Pfam" id="PF04235">
    <property type="entry name" value="DUF418"/>
    <property type="match status" value="1"/>
</dbReference>
<keyword evidence="1" id="KW-0812">Transmembrane</keyword>
<comment type="caution">
    <text evidence="4">The sequence shown here is derived from an EMBL/GenBank/DDBJ whole genome shotgun (WGS) entry which is preliminary data.</text>
</comment>
<feature type="domain" description="DUF418" evidence="2">
    <location>
        <begin position="161"/>
        <end position="330"/>
    </location>
</feature>